<evidence type="ECO:0000313" key="8">
    <source>
        <dbReference type="Proteomes" id="UP000646426"/>
    </source>
</evidence>
<evidence type="ECO:0000256" key="3">
    <source>
        <dbReference type="ARBA" id="ARBA00022553"/>
    </source>
</evidence>
<dbReference type="PROSITE" id="PS50109">
    <property type="entry name" value="HIS_KIN"/>
    <property type="match status" value="1"/>
</dbReference>
<evidence type="ECO:0000313" key="7">
    <source>
        <dbReference type="EMBL" id="GHA79069.1"/>
    </source>
</evidence>
<gene>
    <name evidence="7" type="ORF">GCM10007067_15640</name>
</gene>
<organism evidence="7 8">
    <name type="scientific">Cognatilysobacter bugurensis</name>
    <dbReference type="NCBI Taxonomy" id="543356"/>
    <lineage>
        <taxon>Bacteria</taxon>
        <taxon>Pseudomonadati</taxon>
        <taxon>Pseudomonadota</taxon>
        <taxon>Gammaproteobacteria</taxon>
        <taxon>Lysobacterales</taxon>
        <taxon>Lysobacteraceae</taxon>
        <taxon>Cognatilysobacter</taxon>
    </lineage>
</organism>
<proteinExistence type="predicted"/>
<dbReference type="Pfam" id="PF00072">
    <property type="entry name" value="Response_reg"/>
    <property type="match status" value="1"/>
</dbReference>
<feature type="modified residue" description="4-aspartylphosphate" evidence="4">
    <location>
        <position position="69"/>
    </location>
</feature>
<dbReference type="Gene3D" id="1.10.287.130">
    <property type="match status" value="1"/>
</dbReference>
<comment type="catalytic activity">
    <reaction evidence="1">
        <text>ATP + protein L-histidine = ADP + protein N-phospho-L-histidine.</text>
        <dbReference type="EC" id="2.7.13.3"/>
    </reaction>
</comment>
<dbReference type="GO" id="GO:0000155">
    <property type="term" value="F:phosphorelay sensor kinase activity"/>
    <property type="evidence" value="ECO:0007669"/>
    <property type="project" value="InterPro"/>
</dbReference>
<dbReference type="InterPro" id="IPR001789">
    <property type="entry name" value="Sig_transdc_resp-reg_receiver"/>
</dbReference>
<dbReference type="PROSITE" id="PS50110">
    <property type="entry name" value="RESPONSE_REGULATORY"/>
    <property type="match status" value="1"/>
</dbReference>
<reference evidence="7" key="1">
    <citation type="journal article" date="2014" name="Int. J. Syst. Evol. Microbiol.">
        <title>Complete genome sequence of Corynebacterium casei LMG S-19264T (=DSM 44701T), isolated from a smear-ripened cheese.</title>
        <authorList>
            <consortium name="US DOE Joint Genome Institute (JGI-PGF)"/>
            <person name="Walter F."/>
            <person name="Albersmeier A."/>
            <person name="Kalinowski J."/>
            <person name="Ruckert C."/>
        </authorList>
    </citation>
    <scope>NUCLEOTIDE SEQUENCE</scope>
    <source>
        <strain evidence="7">KCTC 23077</strain>
    </source>
</reference>
<evidence type="ECO:0000256" key="1">
    <source>
        <dbReference type="ARBA" id="ARBA00000085"/>
    </source>
</evidence>
<dbReference type="CDD" id="cd00082">
    <property type="entry name" value="HisKA"/>
    <property type="match status" value="1"/>
</dbReference>
<dbReference type="Pfam" id="PF00512">
    <property type="entry name" value="HisKA"/>
    <property type="match status" value="1"/>
</dbReference>
<keyword evidence="8" id="KW-1185">Reference proteome</keyword>
<dbReference type="EC" id="2.7.13.3" evidence="2"/>
<feature type="domain" description="Response regulatory" evidence="6">
    <location>
        <begin position="20"/>
        <end position="137"/>
    </location>
</feature>
<dbReference type="PANTHER" id="PTHR43547">
    <property type="entry name" value="TWO-COMPONENT HISTIDINE KINASE"/>
    <property type="match status" value="1"/>
</dbReference>
<dbReference type="SMART" id="SM00448">
    <property type="entry name" value="REC"/>
    <property type="match status" value="1"/>
</dbReference>
<dbReference type="AlphaFoldDB" id="A0A918T1Z5"/>
<dbReference type="SMART" id="SM00387">
    <property type="entry name" value="HATPase_c"/>
    <property type="match status" value="1"/>
</dbReference>
<dbReference type="InterPro" id="IPR036097">
    <property type="entry name" value="HisK_dim/P_sf"/>
</dbReference>
<dbReference type="InterPro" id="IPR005467">
    <property type="entry name" value="His_kinase_dom"/>
</dbReference>
<dbReference type="Gene3D" id="3.30.565.10">
    <property type="entry name" value="Histidine kinase-like ATPase, C-terminal domain"/>
    <property type="match status" value="1"/>
</dbReference>
<dbReference type="SUPFAM" id="SSF52172">
    <property type="entry name" value="CheY-like"/>
    <property type="match status" value="1"/>
</dbReference>
<dbReference type="Gene3D" id="3.40.50.2300">
    <property type="match status" value="1"/>
</dbReference>
<evidence type="ECO:0000259" key="6">
    <source>
        <dbReference type="PROSITE" id="PS50110"/>
    </source>
</evidence>
<keyword evidence="3 4" id="KW-0597">Phosphoprotein</keyword>
<dbReference type="InterPro" id="IPR003594">
    <property type="entry name" value="HATPase_dom"/>
</dbReference>
<evidence type="ECO:0000256" key="2">
    <source>
        <dbReference type="ARBA" id="ARBA00012438"/>
    </source>
</evidence>
<accession>A0A918T1Z5</accession>
<dbReference type="Pfam" id="PF02518">
    <property type="entry name" value="HATPase_c"/>
    <property type="match status" value="1"/>
</dbReference>
<dbReference type="InterPro" id="IPR003661">
    <property type="entry name" value="HisK_dim/P_dom"/>
</dbReference>
<evidence type="ECO:0000256" key="4">
    <source>
        <dbReference type="PROSITE-ProRule" id="PRU00169"/>
    </source>
</evidence>
<dbReference type="SUPFAM" id="SSF55874">
    <property type="entry name" value="ATPase domain of HSP90 chaperone/DNA topoisomerase II/histidine kinase"/>
    <property type="match status" value="1"/>
</dbReference>
<dbReference type="InterPro" id="IPR011006">
    <property type="entry name" value="CheY-like_superfamily"/>
</dbReference>
<keyword evidence="7" id="KW-0418">Kinase</keyword>
<dbReference type="SUPFAM" id="SSF47384">
    <property type="entry name" value="Homodimeric domain of signal transducing histidine kinase"/>
    <property type="match status" value="1"/>
</dbReference>
<protein>
    <recommendedName>
        <fullName evidence="2">histidine kinase</fullName>
        <ecNumber evidence="2">2.7.13.3</ecNumber>
    </recommendedName>
</protein>
<name>A0A918T1Z5_9GAMM</name>
<dbReference type="EMBL" id="BMYD01000002">
    <property type="protein sequence ID" value="GHA79069.1"/>
    <property type="molecule type" value="Genomic_DNA"/>
</dbReference>
<sequence length="380" mass="41544">MMEHRRDRAGVAPEIVAPANVLIVDDVPQNLLALEAVLRDEQVNILTAASGAEALELLLRHEVAVAILDVHMPEMSGFALAELMRASPRTAGIPIIFLTASPRNAVHAFRGYDAGAVDFLHKPIEAQIIQGKVQVFVQLHRQRQLLALRAERLEQVLSLNETMLAVITHDLRTPLSAVSLCGDALVRLPGESRSHVIGQRIQRSTRRMSRMIDQLLDFTRIRSGVMRIEPRPADLGAVARQVIDEVRQAHPEQAIHVAENGDLGGTFDPDRLGQVLSNLVGNAAQHAGGDEVQVLLDGCAADRLSVEVINRGRIDDDLLSRLFEPFKGVLHASSGLGLGLYIVDQFVRAHRGTTSARSEDGRVRLSLDIPRHVQGELPTG</sequence>
<keyword evidence="7" id="KW-0808">Transferase</keyword>
<dbReference type="SMART" id="SM00388">
    <property type="entry name" value="HisKA"/>
    <property type="match status" value="1"/>
</dbReference>
<comment type="caution">
    <text evidence="7">The sequence shown here is derived from an EMBL/GenBank/DDBJ whole genome shotgun (WGS) entry which is preliminary data.</text>
</comment>
<reference evidence="7" key="2">
    <citation type="submission" date="2020-09" db="EMBL/GenBank/DDBJ databases">
        <authorList>
            <person name="Sun Q."/>
            <person name="Kim S."/>
        </authorList>
    </citation>
    <scope>NUCLEOTIDE SEQUENCE</scope>
    <source>
        <strain evidence="7">KCTC 23077</strain>
    </source>
</reference>
<dbReference type="PANTHER" id="PTHR43547:SF2">
    <property type="entry name" value="HYBRID SIGNAL TRANSDUCTION HISTIDINE KINASE C"/>
    <property type="match status" value="1"/>
</dbReference>
<dbReference type="Proteomes" id="UP000646426">
    <property type="component" value="Unassembled WGS sequence"/>
</dbReference>
<evidence type="ECO:0000259" key="5">
    <source>
        <dbReference type="PROSITE" id="PS50109"/>
    </source>
</evidence>
<dbReference type="InterPro" id="IPR036890">
    <property type="entry name" value="HATPase_C_sf"/>
</dbReference>
<feature type="domain" description="Histidine kinase" evidence="5">
    <location>
        <begin position="166"/>
        <end position="373"/>
    </location>
</feature>